<dbReference type="Gene3D" id="1.10.1200.10">
    <property type="entry name" value="ACP-like"/>
    <property type="match status" value="1"/>
</dbReference>
<dbReference type="FunFam" id="2.30.38.10:FF:000001">
    <property type="entry name" value="Non-ribosomal peptide synthetase PvdI"/>
    <property type="match status" value="1"/>
</dbReference>
<evidence type="ECO:0000256" key="2">
    <source>
        <dbReference type="ARBA" id="ARBA00022450"/>
    </source>
</evidence>
<dbReference type="InterPro" id="IPR020806">
    <property type="entry name" value="PKS_PP-bd"/>
</dbReference>
<evidence type="ECO:0000256" key="3">
    <source>
        <dbReference type="ARBA" id="ARBA00022553"/>
    </source>
</evidence>
<dbReference type="CDD" id="cd05930">
    <property type="entry name" value="A_NRPS"/>
    <property type="match status" value="1"/>
</dbReference>
<protein>
    <submittedName>
        <fullName evidence="7">Amino acid adenylation domain-containing protein/thioester reductase-like protein</fullName>
    </submittedName>
</protein>
<dbReference type="Gene3D" id="3.30.300.30">
    <property type="match status" value="1"/>
</dbReference>
<dbReference type="SUPFAM" id="SSF47336">
    <property type="entry name" value="ACP-like"/>
    <property type="match status" value="1"/>
</dbReference>
<comment type="cofactor">
    <cofactor evidence="1">
        <name>pantetheine 4'-phosphate</name>
        <dbReference type="ChEBI" id="CHEBI:47942"/>
    </cofactor>
</comment>
<dbReference type="SUPFAM" id="SSF52777">
    <property type="entry name" value="CoA-dependent acyltransferases"/>
    <property type="match status" value="2"/>
</dbReference>
<dbReference type="FunFam" id="1.10.1200.10:FF:000016">
    <property type="entry name" value="Non-ribosomal peptide synthase"/>
    <property type="match status" value="1"/>
</dbReference>
<evidence type="ECO:0000256" key="4">
    <source>
        <dbReference type="ARBA" id="ARBA00022598"/>
    </source>
</evidence>
<proteinExistence type="predicted"/>
<dbReference type="PIRSF" id="PIRSF001617">
    <property type="entry name" value="Alpha-AR"/>
    <property type="match status" value="1"/>
</dbReference>
<dbReference type="CDD" id="cd05235">
    <property type="entry name" value="SDR_e1"/>
    <property type="match status" value="1"/>
</dbReference>
<dbReference type="Pfam" id="PF13193">
    <property type="entry name" value="AMP-binding_C"/>
    <property type="match status" value="1"/>
</dbReference>
<dbReference type="PROSITE" id="PS50075">
    <property type="entry name" value="CARRIER"/>
    <property type="match status" value="1"/>
</dbReference>
<dbReference type="Pfam" id="PF00501">
    <property type="entry name" value="AMP-binding"/>
    <property type="match status" value="1"/>
</dbReference>
<keyword evidence="3" id="KW-0597">Phosphoprotein</keyword>
<dbReference type="InterPro" id="IPR020845">
    <property type="entry name" value="AMP-binding_CS"/>
</dbReference>
<organism evidence="7 8">
    <name type="scientific">Micromonospora pisi</name>
    <dbReference type="NCBI Taxonomy" id="589240"/>
    <lineage>
        <taxon>Bacteria</taxon>
        <taxon>Bacillati</taxon>
        <taxon>Actinomycetota</taxon>
        <taxon>Actinomycetes</taxon>
        <taxon>Micromonosporales</taxon>
        <taxon>Micromonosporaceae</taxon>
        <taxon>Micromonospora</taxon>
    </lineage>
</organism>
<dbReference type="Gene3D" id="3.40.50.980">
    <property type="match status" value="2"/>
</dbReference>
<gene>
    <name evidence="7" type="ORF">BDK92_6689</name>
</gene>
<sequence length="1520" mass="163021">MSGRSDELLAVLLARRGITLGTDQSIRPRPRGPELPLSPAQQRIWFLDQLAVGDSAYLMSGAYRLAGVPDVAALTEALRRLVRRHEPLRTAFVDRDGRPVQVIRDADDPQVAVPLPVLDLEALPASARERALLRLARYELGRRFDLGRPPLVRGTLVRLAEDDHLLLLAFHHIVCDDVSIGVLFDELTATYSALVERREPAPAPLPVQFADYVRWLAERDPEVSRGQESYWRDQLAGAPTLLELPTDRPRPAAADAPGGRYEFALPAELTGAVERLRQDADCTLFMVLLAAFTVVLAGQSGQSDVVVGVPAANRSLPELETMVGMFVNTLALRTDLSGDPTLRQVLDRVRRTCFGGLGHREVPLERVIELAAPDRSPGHHPLFQVMFVLNTSGGDDTARSAPMSGLTVRPAGIGTGTARFDLTLVMAERGGRLTGQLDYHSGLFERGTVRRLADQLRQALVAMTSKPWRRLSELTLLTQAERDLLLGGLHWPPADGVGAPARSGDADEIDLPGFVDELVAAQAARTPDAPAVYGDGTVLTYRELDRWADRIARRLQVAGVGPEQPVGLALRAGPAGIAGLLGILRSGGAYLPLDPTHPPERLADLLADSGATVLLTGSAYAGNVPDFAGTVLRVEEAAAEPAEAPVPLVRAANQLAYVIYTSGSTGRPKGVMVGHDTLTRLALSFRDVHGFGPGQRILMIPPLTFDASVGDVFPALVSGAALVVHPEPAALTGPALLDLCVEQRITAVDAPSALWQRWVDDLAGHRLPADLPLTVMMVGGERVPAEKLAAWNRLTGGRVAFYNHYGPTEATVCAIVHRAGRPDGDGTSWRPGDGSPPGDGGSLPIGRPLPHVRAYVLDQGGRLRPVGAPGELYLGGDCLARGYLGRPDLTARAFVPDPFSATPGARLYRTGDLARVRGDGELEFLGRVDRQLKIRGHRVEPAEIENVLGQHPLVGETVVVARDQHLVGYVVPRSGSAAPDPEELRSFLRGRLPDYLVPAVFVALERLPLTAHGKVDQSRLPATVTASARPFVPPTTPTERRLAAIWAEALGRDRVGARDGFFDLGGHSLLAAPLLARINREFGVRLPLRTLFEAPRLDAFATLLDAATPGGDARAAGGAGRRPSARRVDLRAEAVLPDDVCAGPDFRPPADADPAAPAHVLLTGATGFLGAFLLDDLLRHTTAELHCLVRAGSEQAAVSRVERNLRRYGLWRPEYAARIAPVLGDLTQPRLGLGGAEFDALADQLDVIYHNGGAVHFVHPYSRLKPANVDGTVEVLRLAGRGRVSAVHHVSTLGVYLGPVSGSQTVTEADPPSVPDRLWGGYNESKWVADRLVDAARQRGLPVSIHRPARVTGHSGTGAGNTDDYLSWLLKTFTQVGAVPAVAHGEDLAPVDYVAAAIGHLSRRAGTTGRDFHYYNPRTIGYDEIAEVLRERGYPVRLVPYERWHALVVEASGGRAGTALGPFAATLPPTMGPREHPTFDCTGTEAAVAADGIHCPAGDATLLRRYVDFFVRTGFLPEPG</sequence>
<keyword evidence="4" id="KW-0436">Ligase</keyword>
<keyword evidence="8" id="KW-1185">Reference proteome</keyword>
<dbReference type="Gene3D" id="3.30.559.30">
    <property type="entry name" value="Nonribosomal peptide synthetase, condensation domain"/>
    <property type="match status" value="1"/>
</dbReference>
<feature type="domain" description="Carrier" evidence="6">
    <location>
        <begin position="1033"/>
        <end position="1108"/>
    </location>
</feature>
<evidence type="ECO:0000313" key="8">
    <source>
        <dbReference type="Proteomes" id="UP000277671"/>
    </source>
</evidence>
<evidence type="ECO:0000313" key="7">
    <source>
        <dbReference type="EMBL" id="RKR92251.1"/>
    </source>
</evidence>
<dbReference type="RefSeq" id="WP_121160280.1">
    <property type="nucleotide sequence ID" value="NZ_RBKT01000001.1"/>
</dbReference>
<dbReference type="Proteomes" id="UP000277671">
    <property type="component" value="Unassembled WGS sequence"/>
</dbReference>
<dbReference type="InterPro" id="IPR010071">
    <property type="entry name" value="AA_adenyl_dom"/>
</dbReference>
<comment type="caution">
    <text evidence="7">The sequence shown here is derived from an EMBL/GenBank/DDBJ whole genome shotgun (WGS) entry which is preliminary data.</text>
</comment>
<dbReference type="GO" id="GO:0072330">
    <property type="term" value="P:monocarboxylic acid biosynthetic process"/>
    <property type="evidence" value="ECO:0007669"/>
    <property type="project" value="UniProtKB-ARBA"/>
</dbReference>
<dbReference type="SUPFAM" id="SSF56801">
    <property type="entry name" value="Acetyl-CoA synthetase-like"/>
    <property type="match status" value="1"/>
</dbReference>
<dbReference type="CDD" id="cd19531">
    <property type="entry name" value="LCL_NRPS-like"/>
    <property type="match status" value="1"/>
</dbReference>
<dbReference type="GO" id="GO:0016874">
    <property type="term" value="F:ligase activity"/>
    <property type="evidence" value="ECO:0007669"/>
    <property type="project" value="UniProtKB-KW"/>
</dbReference>
<dbReference type="InterPro" id="IPR023213">
    <property type="entry name" value="CAT-like_dom_sf"/>
</dbReference>
<dbReference type="GO" id="GO:0005737">
    <property type="term" value="C:cytoplasm"/>
    <property type="evidence" value="ECO:0007669"/>
    <property type="project" value="TreeGrafter"/>
</dbReference>
<dbReference type="NCBIfam" id="TIGR01733">
    <property type="entry name" value="AA-adenyl-dom"/>
    <property type="match status" value="1"/>
</dbReference>
<dbReference type="SUPFAM" id="SSF51735">
    <property type="entry name" value="NAD(P)-binding Rossmann-fold domains"/>
    <property type="match status" value="1"/>
</dbReference>
<dbReference type="GO" id="GO:0044550">
    <property type="term" value="P:secondary metabolite biosynthetic process"/>
    <property type="evidence" value="ECO:0007669"/>
    <property type="project" value="TreeGrafter"/>
</dbReference>
<evidence type="ECO:0000256" key="1">
    <source>
        <dbReference type="ARBA" id="ARBA00001957"/>
    </source>
</evidence>
<evidence type="ECO:0000256" key="5">
    <source>
        <dbReference type="SAM" id="MobiDB-lite"/>
    </source>
</evidence>
<dbReference type="Pfam" id="PF00550">
    <property type="entry name" value="PP-binding"/>
    <property type="match status" value="1"/>
</dbReference>
<dbReference type="InterPro" id="IPR010080">
    <property type="entry name" value="Thioester_reductase-like_dom"/>
</dbReference>
<dbReference type="InterPro" id="IPR009081">
    <property type="entry name" value="PP-bd_ACP"/>
</dbReference>
<dbReference type="InterPro" id="IPR036291">
    <property type="entry name" value="NAD(P)-bd_dom_sf"/>
</dbReference>
<accession>A0A495JTU0</accession>
<dbReference type="InterPro" id="IPR000873">
    <property type="entry name" value="AMP-dep_synth/lig_dom"/>
</dbReference>
<dbReference type="NCBIfam" id="TIGR01746">
    <property type="entry name" value="Thioester-redct"/>
    <property type="match status" value="1"/>
</dbReference>
<dbReference type="InterPro" id="IPR045851">
    <property type="entry name" value="AMP-bd_C_sf"/>
</dbReference>
<dbReference type="GO" id="GO:0008610">
    <property type="term" value="P:lipid biosynthetic process"/>
    <property type="evidence" value="ECO:0007669"/>
    <property type="project" value="UniProtKB-ARBA"/>
</dbReference>
<dbReference type="InterPro" id="IPR036736">
    <property type="entry name" value="ACP-like_sf"/>
</dbReference>
<feature type="region of interest" description="Disordered" evidence="5">
    <location>
        <begin position="823"/>
        <end position="845"/>
    </location>
</feature>
<dbReference type="Gene3D" id="3.30.559.10">
    <property type="entry name" value="Chloramphenicol acetyltransferase-like domain"/>
    <property type="match status" value="1"/>
</dbReference>
<dbReference type="Pfam" id="PF00668">
    <property type="entry name" value="Condensation"/>
    <property type="match status" value="1"/>
</dbReference>
<dbReference type="PANTHER" id="PTHR45527:SF1">
    <property type="entry name" value="FATTY ACID SYNTHASE"/>
    <property type="match status" value="1"/>
</dbReference>
<dbReference type="FunFam" id="3.40.50.12780:FF:000012">
    <property type="entry name" value="Non-ribosomal peptide synthetase"/>
    <property type="match status" value="1"/>
</dbReference>
<evidence type="ECO:0000259" key="6">
    <source>
        <dbReference type="PROSITE" id="PS50075"/>
    </source>
</evidence>
<dbReference type="Gene3D" id="3.40.50.720">
    <property type="entry name" value="NAD(P)-binding Rossmann-like Domain"/>
    <property type="match status" value="1"/>
</dbReference>
<dbReference type="SMART" id="SM00823">
    <property type="entry name" value="PKS_PP"/>
    <property type="match status" value="1"/>
</dbReference>
<dbReference type="Pfam" id="PF07993">
    <property type="entry name" value="NAD_binding_4"/>
    <property type="match status" value="1"/>
</dbReference>
<dbReference type="OrthoDB" id="2472181at2"/>
<reference evidence="7 8" key="1">
    <citation type="submission" date="2018-10" db="EMBL/GenBank/DDBJ databases">
        <title>Sequencing the genomes of 1000 actinobacteria strains.</title>
        <authorList>
            <person name="Klenk H.-P."/>
        </authorList>
    </citation>
    <scope>NUCLEOTIDE SEQUENCE [LARGE SCALE GENOMIC DNA]</scope>
    <source>
        <strain evidence="7 8">DSM 45175</strain>
    </source>
</reference>
<keyword evidence="2" id="KW-0596">Phosphopantetheine</keyword>
<dbReference type="InterPro" id="IPR025110">
    <property type="entry name" value="AMP-bd_C"/>
</dbReference>
<dbReference type="InterPro" id="IPR013120">
    <property type="entry name" value="FAR_NAD-bd"/>
</dbReference>
<dbReference type="PROSITE" id="PS00455">
    <property type="entry name" value="AMP_BINDING"/>
    <property type="match status" value="1"/>
</dbReference>
<dbReference type="Gene3D" id="2.30.38.10">
    <property type="entry name" value="Luciferase, Domain 3"/>
    <property type="match status" value="1"/>
</dbReference>
<name>A0A495JTU0_9ACTN</name>
<dbReference type="GO" id="GO:0043041">
    <property type="term" value="P:amino acid activation for nonribosomal peptide biosynthetic process"/>
    <property type="evidence" value="ECO:0007669"/>
    <property type="project" value="TreeGrafter"/>
</dbReference>
<dbReference type="GO" id="GO:0031177">
    <property type="term" value="F:phosphopantetheine binding"/>
    <property type="evidence" value="ECO:0007669"/>
    <property type="project" value="InterPro"/>
</dbReference>
<dbReference type="PANTHER" id="PTHR45527">
    <property type="entry name" value="NONRIBOSOMAL PEPTIDE SYNTHETASE"/>
    <property type="match status" value="1"/>
</dbReference>
<dbReference type="EMBL" id="RBKT01000001">
    <property type="protein sequence ID" value="RKR92251.1"/>
    <property type="molecule type" value="Genomic_DNA"/>
</dbReference>
<dbReference type="FunFam" id="3.40.50.980:FF:000001">
    <property type="entry name" value="Non-ribosomal peptide synthetase"/>
    <property type="match status" value="1"/>
</dbReference>
<dbReference type="InterPro" id="IPR001242">
    <property type="entry name" value="Condensation_dom"/>
</dbReference>